<name>H6L430_SAPGL</name>
<evidence type="ECO:0000313" key="2">
    <source>
        <dbReference type="Proteomes" id="UP000007519"/>
    </source>
</evidence>
<dbReference type="Gene3D" id="1.20.140.160">
    <property type="match status" value="1"/>
</dbReference>
<protein>
    <submittedName>
        <fullName evidence="1">RNA polymerase sigma factor, sigma-70 family protein</fullName>
    </submittedName>
</protein>
<dbReference type="KEGG" id="sgn:SGRA_2285"/>
<dbReference type="HOGENOM" id="CLU_047691_16_2_10"/>
<dbReference type="EMBL" id="CP002831">
    <property type="protein sequence ID" value="AFC25014.1"/>
    <property type="molecule type" value="Genomic_DNA"/>
</dbReference>
<proteinExistence type="predicted"/>
<keyword evidence="2" id="KW-1185">Reference proteome</keyword>
<dbReference type="STRING" id="984262.SGRA_2285"/>
<dbReference type="SUPFAM" id="SSF88659">
    <property type="entry name" value="Sigma3 and sigma4 domains of RNA polymerase sigma factors"/>
    <property type="match status" value="1"/>
</dbReference>
<dbReference type="OrthoDB" id="1099849at2"/>
<dbReference type="eggNOG" id="COG1595">
    <property type="taxonomic scope" value="Bacteria"/>
</dbReference>
<reference evidence="1 2" key="1">
    <citation type="journal article" date="2012" name="Stand. Genomic Sci.">
        <title>Complete genome sequencing and analysis of Saprospira grandis str. Lewin, a predatory marine bacterium.</title>
        <authorList>
            <person name="Saw J.H."/>
            <person name="Yuryev A."/>
            <person name="Kanbe M."/>
            <person name="Hou S."/>
            <person name="Young A.G."/>
            <person name="Aizawa S."/>
            <person name="Alam M."/>
        </authorList>
    </citation>
    <scope>NUCLEOTIDE SEQUENCE [LARGE SCALE GENOMIC DNA]</scope>
    <source>
        <strain evidence="1 2">Lewin</strain>
    </source>
</reference>
<gene>
    <name evidence="1" type="ordered locus">SGRA_2285</name>
</gene>
<evidence type="ECO:0000313" key="1">
    <source>
        <dbReference type="EMBL" id="AFC25014.1"/>
    </source>
</evidence>
<organism evidence="1 2">
    <name type="scientific">Saprospira grandis (strain Lewin)</name>
    <dbReference type="NCBI Taxonomy" id="984262"/>
    <lineage>
        <taxon>Bacteria</taxon>
        <taxon>Pseudomonadati</taxon>
        <taxon>Bacteroidota</taxon>
        <taxon>Saprospiria</taxon>
        <taxon>Saprospirales</taxon>
        <taxon>Saprospiraceae</taxon>
        <taxon>Saprospira</taxon>
    </lineage>
</organism>
<dbReference type="RefSeq" id="WP_015692629.1">
    <property type="nucleotide sequence ID" value="NC_016940.1"/>
</dbReference>
<dbReference type="InterPro" id="IPR013324">
    <property type="entry name" value="RNA_pol_sigma_r3/r4-like"/>
</dbReference>
<accession>H6L430</accession>
<dbReference type="Proteomes" id="UP000007519">
    <property type="component" value="Chromosome"/>
</dbReference>
<sequence>MSKDRSKENAPLLEAIRLRDDKVIKQIYLENKKKFVPAACKIFMQKEAEVNEYYHECFLVFVDNVQKGKLTKLTCQLHTYLLAISKRLRKESFRNQQRDKLSTQDTEFWLNVDGESSSVDTSILEHYEDEHRKKIVRSLLKRISPSCQKLLNLIFYKNHSLAEIVELMEYSDERVVRKRKSICMKKLREIAQSFKDKLH</sequence>
<dbReference type="AlphaFoldDB" id="H6L430"/>